<reference evidence="3" key="1">
    <citation type="journal article" date="2020" name="mSystems">
        <title>Genome- and Community-Level Interaction Insights into Carbon Utilization and Element Cycling Functions of Hydrothermarchaeota in Hydrothermal Sediment.</title>
        <authorList>
            <person name="Zhou Z."/>
            <person name="Liu Y."/>
            <person name="Xu W."/>
            <person name="Pan J."/>
            <person name="Luo Z.H."/>
            <person name="Li M."/>
        </authorList>
    </citation>
    <scope>NUCLEOTIDE SEQUENCE [LARGE SCALE GENOMIC DNA]</scope>
    <source>
        <strain evidence="3">SpSt-418</strain>
    </source>
</reference>
<feature type="repeat" description="TPR" evidence="1">
    <location>
        <begin position="246"/>
        <end position="279"/>
    </location>
</feature>
<evidence type="ECO:0000256" key="2">
    <source>
        <dbReference type="SAM" id="Phobius"/>
    </source>
</evidence>
<proteinExistence type="predicted"/>
<organism evidence="3">
    <name type="scientific">Oscillatoriales cyanobacterium SpSt-418</name>
    <dbReference type="NCBI Taxonomy" id="2282169"/>
    <lineage>
        <taxon>Bacteria</taxon>
        <taxon>Bacillati</taxon>
        <taxon>Cyanobacteriota</taxon>
        <taxon>Cyanophyceae</taxon>
        <taxon>Oscillatoriophycideae</taxon>
        <taxon>Oscillatoriales</taxon>
    </lineage>
</organism>
<keyword evidence="2" id="KW-0812">Transmembrane</keyword>
<dbReference type="SUPFAM" id="SSF48452">
    <property type="entry name" value="TPR-like"/>
    <property type="match status" value="1"/>
</dbReference>
<feature type="transmembrane region" description="Helical" evidence="2">
    <location>
        <begin position="12"/>
        <end position="29"/>
    </location>
</feature>
<evidence type="ECO:0000256" key="1">
    <source>
        <dbReference type="PROSITE-ProRule" id="PRU00339"/>
    </source>
</evidence>
<evidence type="ECO:0000313" key="3">
    <source>
        <dbReference type="EMBL" id="HFM99677.1"/>
    </source>
</evidence>
<dbReference type="InterPro" id="IPR019734">
    <property type="entry name" value="TPR_rpt"/>
</dbReference>
<dbReference type="Gene3D" id="1.25.40.10">
    <property type="entry name" value="Tetratricopeptide repeat domain"/>
    <property type="match status" value="1"/>
</dbReference>
<feature type="repeat" description="TPR" evidence="1">
    <location>
        <begin position="212"/>
        <end position="245"/>
    </location>
</feature>
<protein>
    <submittedName>
        <fullName evidence="3">Tetratricopeptide repeat protein</fullName>
    </submittedName>
</protein>
<dbReference type="InterPro" id="IPR011990">
    <property type="entry name" value="TPR-like_helical_dom_sf"/>
</dbReference>
<keyword evidence="2" id="KW-0472">Membrane</keyword>
<keyword evidence="2" id="KW-1133">Transmembrane helix</keyword>
<keyword evidence="1" id="KW-0802">TPR repeat</keyword>
<dbReference type="AlphaFoldDB" id="A0A7C3PQX1"/>
<gene>
    <name evidence="3" type="ORF">ENR64_18340</name>
</gene>
<accession>A0A7C3PQX1</accession>
<dbReference type="EMBL" id="DSRU01000261">
    <property type="protein sequence ID" value="HFM99677.1"/>
    <property type="molecule type" value="Genomic_DNA"/>
</dbReference>
<comment type="caution">
    <text evidence="3">The sequence shown here is derived from an EMBL/GenBank/DDBJ whole genome shotgun (WGS) entry which is preliminary data.</text>
</comment>
<dbReference type="Pfam" id="PF13181">
    <property type="entry name" value="TPR_8"/>
    <property type="match status" value="2"/>
</dbReference>
<dbReference type="SMART" id="SM00028">
    <property type="entry name" value="TPR"/>
    <property type="match status" value="2"/>
</dbReference>
<sequence>MREMFLRSIMSVMVFTGLILLIEVLWVPARTHQIQSSDPNEDAHFAISPKAFWLPYSSADLNPGEPFYIFFRGEPIYLELWLRNNTRRPIPISGSAGRWPDLISWKIYKDGIEIGAKMVKLLDLSAEVKLDSTGRPIVGKFVDMSTLNPGEAVRKEITLTQRDGTNLTLGTYKISLLFEPRSLGSQFPLPNRQIPAGTDFGIKEIKTRNDKLNYYFHLVQIYRRKKEHKKAQTVINEMLKLNPNSIAAFLELGWLYYEQGKAEQAVEAINKAIKITEMNLDPENIVSHQTHMREDSISFLKQLIERFRKNPQ</sequence>
<name>A0A7C3PQX1_9CYAN</name>
<dbReference type="PROSITE" id="PS50005">
    <property type="entry name" value="TPR"/>
    <property type="match status" value="2"/>
</dbReference>